<dbReference type="AlphaFoldDB" id="A0A7G1KTL7"/>
<dbReference type="KEGG" id="nwl:NWFMUON74_42860"/>
<dbReference type="GeneID" id="80348759"/>
<dbReference type="RefSeq" id="WP_187683571.1">
    <property type="nucleotide sequence ID" value="NZ_AP023396.1"/>
</dbReference>
<feature type="domain" description="NAD(P)-binding" evidence="1">
    <location>
        <begin position="7"/>
        <end position="191"/>
    </location>
</feature>
<gene>
    <name evidence="2" type="ORF">NWFMUON74_42860</name>
</gene>
<reference evidence="2 3" key="1">
    <citation type="submission" date="2020-08" db="EMBL/GenBank/DDBJ databases">
        <title>Genome Sequencing of Nocardia wallacei strain FMUON74 and assembly.</title>
        <authorList>
            <person name="Toyokawa M."/>
            <person name="Uesaka K."/>
        </authorList>
    </citation>
    <scope>NUCLEOTIDE SEQUENCE [LARGE SCALE GENOMIC DNA]</scope>
    <source>
        <strain evidence="2 3">FMUON74</strain>
    </source>
</reference>
<sequence>MRIVIAGGHGKIALLLAGLLTRRGDEVASLIRNPAHAEEVAATGARPVVLDLESSTIAAVADVLAGADAAVFAAGAGPGSTAERKYTVDRDGSVLLAAAAEQAKTTRFVQISTMGAGKPPAPDRDEVWAAYIEAKTQAEDDLRARGLDWTILRPGRLTDEPATGRVALVEPPGDYGTVPRADVATVIAALPTAPNTAGKTLELVSGGSAIAAAVAAI</sequence>
<dbReference type="EMBL" id="AP023396">
    <property type="protein sequence ID" value="BCK56514.1"/>
    <property type="molecule type" value="Genomic_DNA"/>
</dbReference>
<evidence type="ECO:0000313" key="2">
    <source>
        <dbReference type="EMBL" id="BCK56514.1"/>
    </source>
</evidence>
<protein>
    <recommendedName>
        <fullName evidence="1">NAD(P)-binding domain-containing protein</fullName>
    </recommendedName>
</protein>
<name>A0A7G1KTL7_9NOCA</name>
<dbReference type="SUPFAM" id="SSF51735">
    <property type="entry name" value="NAD(P)-binding Rossmann-fold domains"/>
    <property type="match status" value="1"/>
</dbReference>
<evidence type="ECO:0000313" key="3">
    <source>
        <dbReference type="Proteomes" id="UP000516173"/>
    </source>
</evidence>
<dbReference type="Proteomes" id="UP000516173">
    <property type="component" value="Chromosome"/>
</dbReference>
<proteinExistence type="predicted"/>
<dbReference type="Gene3D" id="3.40.50.720">
    <property type="entry name" value="NAD(P)-binding Rossmann-like Domain"/>
    <property type="match status" value="1"/>
</dbReference>
<dbReference type="PANTHER" id="PTHR15020:SF50">
    <property type="entry name" value="UPF0659 PROTEIN YMR090W"/>
    <property type="match status" value="1"/>
</dbReference>
<organism evidence="2 3">
    <name type="scientific">Nocardia wallacei</name>
    <dbReference type="NCBI Taxonomy" id="480035"/>
    <lineage>
        <taxon>Bacteria</taxon>
        <taxon>Bacillati</taxon>
        <taxon>Actinomycetota</taxon>
        <taxon>Actinomycetes</taxon>
        <taxon>Mycobacteriales</taxon>
        <taxon>Nocardiaceae</taxon>
        <taxon>Nocardia</taxon>
    </lineage>
</organism>
<dbReference type="InterPro" id="IPR036291">
    <property type="entry name" value="NAD(P)-bd_dom_sf"/>
</dbReference>
<keyword evidence="3" id="KW-1185">Reference proteome</keyword>
<dbReference type="PANTHER" id="PTHR15020">
    <property type="entry name" value="FLAVIN REDUCTASE-RELATED"/>
    <property type="match status" value="1"/>
</dbReference>
<dbReference type="CDD" id="cd05243">
    <property type="entry name" value="SDR_a5"/>
    <property type="match status" value="1"/>
</dbReference>
<evidence type="ECO:0000259" key="1">
    <source>
        <dbReference type="Pfam" id="PF13460"/>
    </source>
</evidence>
<dbReference type="InterPro" id="IPR016040">
    <property type="entry name" value="NAD(P)-bd_dom"/>
</dbReference>
<dbReference type="Pfam" id="PF13460">
    <property type="entry name" value="NAD_binding_10"/>
    <property type="match status" value="1"/>
</dbReference>
<accession>A0A7G1KTL7</accession>